<evidence type="ECO:0000256" key="3">
    <source>
        <dbReference type="ARBA" id="ARBA00016943"/>
    </source>
</evidence>
<evidence type="ECO:0000256" key="9">
    <source>
        <dbReference type="ARBA" id="ARBA00022842"/>
    </source>
</evidence>
<name>A0A317KUL7_9BACI</name>
<evidence type="ECO:0000256" key="8">
    <source>
        <dbReference type="ARBA" id="ARBA00022840"/>
    </source>
</evidence>
<feature type="binding site" evidence="12">
    <location>
        <position position="234"/>
    </location>
    <ligand>
        <name>K(+)</name>
        <dbReference type="ChEBI" id="CHEBI:29103"/>
    </ligand>
</feature>
<evidence type="ECO:0000313" key="14">
    <source>
        <dbReference type="EMBL" id="PWU67222.1"/>
    </source>
</evidence>
<comment type="function">
    <text evidence="12">Catalyzes the phosphorylation of ribose at O-5 in a reaction requiring ATP and magnesium. The resulting D-ribose-5-phosphate can then be used either for sythesis of nucleotides, histidine, and tryptophan, or as a component of the pentose phosphate pathway.</text>
</comment>
<dbReference type="GO" id="GO:0005829">
    <property type="term" value="C:cytosol"/>
    <property type="evidence" value="ECO:0007669"/>
    <property type="project" value="TreeGrafter"/>
</dbReference>
<dbReference type="Pfam" id="PF00294">
    <property type="entry name" value="PfkB"/>
    <property type="match status" value="1"/>
</dbReference>
<comment type="similarity">
    <text evidence="1">Belongs to the carbohydrate kinase pfkB family.</text>
</comment>
<feature type="binding site" evidence="12">
    <location>
        <position position="264"/>
    </location>
    <ligand>
        <name>ATP</name>
        <dbReference type="ChEBI" id="CHEBI:30616"/>
    </ligand>
</feature>
<keyword evidence="5 12" id="KW-0479">Metal-binding</keyword>
<dbReference type="OrthoDB" id="9775849at2"/>
<keyword evidence="15" id="KW-1185">Reference proteome</keyword>
<feature type="binding site" evidence="12">
    <location>
        <position position="275"/>
    </location>
    <ligand>
        <name>K(+)</name>
        <dbReference type="ChEBI" id="CHEBI:29103"/>
    </ligand>
</feature>
<comment type="subcellular location">
    <subcellularLocation>
        <location evidence="12">Cytoplasm</location>
    </subcellularLocation>
</comment>
<dbReference type="PROSITE" id="PS00584">
    <property type="entry name" value="PFKB_KINASES_2"/>
    <property type="match status" value="1"/>
</dbReference>
<keyword evidence="10 12" id="KW-0630">Potassium</keyword>
<dbReference type="SUPFAM" id="SSF53613">
    <property type="entry name" value="Ribokinase-like"/>
    <property type="match status" value="1"/>
</dbReference>
<dbReference type="InterPro" id="IPR029056">
    <property type="entry name" value="Ribokinase-like"/>
</dbReference>
<keyword evidence="6 12" id="KW-0547">Nucleotide-binding</keyword>
<feature type="binding site" evidence="12">
    <location>
        <position position="142"/>
    </location>
    <ligand>
        <name>substrate</name>
    </ligand>
</feature>
<feature type="domain" description="Carbohydrate kinase PfkB" evidence="13">
    <location>
        <begin position="7"/>
        <end position="282"/>
    </location>
</feature>
<dbReference type="UniPathway" id="UPA00916">
    <property type="reaction ID" value="UER00889"/>
</dbReference>
<sequence>MNREPVITVLGSINMDISIELERRPDKGETIKGSSYHHFSGGKGANQAIAMARLGAKVNFIGKIGDDEYGKILIEYLRNEKIDVKGIKVEPSMATGVAFITLADGDNSIIFIPGANHSVNGAYVEQHKHLLKESDLVVSQLEIPMAAVEKTATICKGYDIPFILNPAPAADLSSNLLEKVTYLTPNSIEEKSIKVQHVAGLENKLIVTAGKDGVYVVENGEKVRIPAYQIQPVDTTGAGDTFNGAFAYFIAKQHPLVEACHFANAAAALSTLKKGAQNGMPIKEELFQFIH</sequence>
<evidence type="ECO:0000256" key="11">
    <source>
        <dbReference type="ARBA" id="ARBA00023277"/>
    </source>
</evidence>
<feature type="active site" description="Proton acceptor" evidence="12">
    <location>
        <position position="240"/>
    </location>
</feature>
<dbReference type="PROSITE" id="PS00583">
    <property type="entry name" value="PFKB_KINASES_1"/>
    <property type="match status" value="1"/>
</dbReference>
<gene>
    <name evidence="12 14" type="primary">rbsK</name>
    <name evidence="14" type="ORF">DLJ74_16770</name>
</gene>
<dbReference type="InterPro" id="IPR002173">
    <property type="entry name" value="Carboh/pur_kinase_PfkB_CS"/>
</dbReference>
<dbReference type="PRINTS" id="PR00990">
    <property type="entry name" value="RIBOKINASE"/>
</dbReference>
<keyword evidence="8 12" id="KW-0067">ATP-binding</keyword>
<dbReference type="EC" id="2.7.1.15" evidence="2 12"/>
<dbReference type="Gene3D" id="3.40.1190.20">
    <property type="match status" value="1"/>
</dbReference>
<comment type="catalytic activity">
    <reaction evidence="12">
        <text>D-ribose + ATP = D-ribose 5-phosphate + ADP + H(+)</text>
        <dbReference type="Rhea" id="RHEA:13697"/>
        <dbReference type="ChEBI" id="CHEBI:15378"/>
        <dbReference type="ChEBI" id="CHEBI:30616"/>
        <dbReference type="ChEBI" id="CHEBI:47013"/>
        <dbReference type="ChEBI" id="CHEBI:78346"/>
        <dbReference type="ChEBI" id="CHEBI:456216"/>
        <dbReference type="EC" id="2.7.1.15"/>
    </reaction>
</comment>
<keyword evidence="9 12" id="KW-0460">Magnesium</keyword>
<comment type="cofactor">
    <cofactor evidence="12">
        <name>Mg(2+)</name>
        <dbReference type="ChEBI" id="CHEBI:18420"/>
    </cofactor>
    <text evidence="12">Requires a divalent cation, most likely magnesium in vivo, as an electrophilic catalyst to aid phosphoryl group transfer. It is the chelate of the metal and the nucleotide that is the actual substrate.</text>
</comment>
<dbReference type="GO" id="GO:0005524">
    <property type="term" value="F:ATP binding"/>
    <property type="evidence" value="ECO:0007669"/>
    <property type="project" value="UniProtKB-UniRule"/>
</dbReference>
<comment type="subunit">
    <text evidence="12">Homodimer.</text>
</comment>
<evidence type="ECO:0000256" key="7">
    <source>
        <dbReference type="ARBA" id="ARBA00022777"/>
    </source>
</evidence>
<feature type="binding site" evidence="12">
    <location>
        <begin position="42"/>
        <end position="46"/>
    </location>
    <ligand>
        <name>substrate</name>
    </ligand>
</feature>
<feature type="binding site" evidence="12">
    <location>
        <position position="270"/>
    </location>
    <ligand>
        <name>K(+)</name>
        <dbReference type="ChEBI" id="CHEBI:29103"/>
    </ligand>
</feature>
<dbReference type="Proteomes" id="UP000245624">
    <property type="component" value="Unassembled WGS sequence"/>
</dbReference>
<dbReference type="GO" id="GO:0019303">
    <property type="term" value="P:D-ribose catabolic process"/>
    <property type="evidence" value="ECO:0007669"/>
    <property type="project" value="UniProtKB-UniRule"/>
</dbReference>
<proteinExistence type="inferred from homology"/>
<dbReference type="PANTHER" id="PTHR10584:SF166">
    <property type="entry name" value="RIBOKINASE"/>
    <property type="match status" value="1"/>
</dbReference>
<keyword evidence="4 12" id="KW-0808">Transferase</keyword>
<comment type="caution">
    <text evidence="14">The sequence shown here is derived from an EMBL/GenBank/DDBJ whole genome shotgun (WGS) entry which is preliminary data.</text>
</comment>
<feature type="binding site" evidence="12">
    <location>
        <position position="186"/>
    </location>
    <ligand>
        <name>ATP</name>
        <dbReference type="ChEBI" id="CHEBI:30616"/>
    </ligand>
</feature>
<organism evidence="14 15">
    <name type="scientific">Gracilibacillus dipsosauri</name>
    <dbReference type="NCBI Taxonomy" id="178340"/>
    <lineage>
        <taxon>Bacteria</taxon>
        <taxon>Bacillati</taxon>
        <taxon>Bacillota</taxon>
        <taxon>Bacilli</taxon>
        <taxon>Bacillales</taxon>
        <taxon>Bacillaceae</taxon>
        <taxon>Gracilibacillus</taxon>
    </lineage>
</organism>
<dbReference type="InterPro" id="IPR011611">
    <property type="entry name" value="PfkB_dom"/>
</dbReference>
<dbReference type="HAMAP" id="MF_01987">
    <property type="entry name" value="Ribokinase"/>
    <property type="match status" value="1"/>
</dbReference>
<evidence type="ECO:0000256" key="6">
    <source>
        <dbReference type="ARBA" id="ARBA00022741"/>
    </source>
</evidence>
<dbReference type="CDD" id="cd01174">
    <property type="entry name" value="ribokinase"/>
    <property type="match status" value="1"/>
</dbReference>
<dbReference type="AlphaFoldDB" id="A0A317KUL7"/>
<keyword evidence="7 12" id="KW-0418">Kinase</keyword>
<reference evidence="14 15" key="1">
    <citation type="submission" date="2018-05" db="EMBL/GenBank/DDBJ databases">
        <title>Genomic analysis of Gracilibacillus dipsosauri DD1 reveals novel features of a salt-tolerant amylase.</title>
        <authorList>
            <person name="Deutch C.E."/>
            <person name="Yang S."/>
        </authorList>
    </citation>
    <scope>NUCLEOTIDE SEQUENCE [LARGE SCALE GENOMIC DNA]</scope>
    <source>
        <strain evidence="14 15">DD1</strain>
    </source>
</reference>
<evidence type="ECO:0000256" key="12">
    <source>
        <dbReference type="HAMAP-Rule" id="MF_01987"/>
    </source>
</evidence>
<comment type="pathway">
    <text evidence="12">Carbohydrate metabolism; D-ribose degradation; D-ribose 5-phosphate from beta-D-ribopyranose: step 2/2.</text>
</comment>
<feature type="binding site" evidence="12">
    <location>
        <position position="273"/>
    </location>
    <ligand>
        <name>K(+)</name>
        <dbReference type="ChEBI" id="CHEBI:29103"/>
    </ligand>
</feature>
<feature type="binding site" evidence="12">
    <location>
        <begin position="14"/>
        <end position="16"/>
    </location>
    <ligand>
        <name>substrate</name>
    </ligand>
</feature>
<feature type="binding site" evidence="12">
    <location>
        <position position="236"/>
    </location>
    <ligand>
        <name>K(+)</name>
        <dbReference type="ChEBI" id="CHEBI:29103"/>
    </ligand>
</feature>
<feature type="binding site" evidence="12">
    <location>
        <begin position="239"/>
        <end position="240"/>
    </location>
    <ligand>
        <name>ATP</name>
        <dbReference type="ChEBI" id="CHEBI:30616"/>
    </ligand>
</feature>
<dbReference type="RefSeq" id="WP_109985315.1">
    <property type="nucleotide sequence ID" value="NZ_QGTD01000018.1"/>
</dbReference>
<evidence type="ECO:0000256" key="2">
    <source>
        <dbReference type="ARBA" id="ARBA00012035"/>
    </source>
</evidence>
<comment type="activity regulation">
    <text evidence="12">Activated by a monovalent cation that binds near, but not in, the active site. The most likely occupant of the site in vivo is potassium. Ion binding induces a conformational change that may alter substrate affinity.</text>
</comment>
<comment type="caution">
    <text evidence="12">Lacks conserved residue(s) required for the propagation of feature annotation.</text>
</comment>
<comment type="similarity">
    <text evidence="12">Belongs to the carbohydrate kinase PfkB family. Ribokinase subfamily.</text>
</comment>
<feature type="binding site" evidence="12">
    <location>
        <position position="240"/>
    </location>
    <ligand>
        <name>substrate</name>
    </ligand>
</feature>
<dbReference type="InterPro" id="IPR011877">
    <property type="entry name" value="Ribokinase"/>
</dbReference>
<dbReference type="EMBL" id="QGTD01000018">
    <property type="protein sequence ID" value="PWU67222.1"/>
    <property type="molecule type" value="Genomic_DNA"/>
</dbReference>
<evidence type="ECO:0000256" key="10">
    <source>
        <dbReference type="ARBA" id="ARBA00022958"/>
    </source>
</evidence>
<dbReference type="NCBIfam" id="TIGR02152">
    <property type="entry name" value="D_ribokin_bact"/>
    <property type="match status" value="1"/>
</dbReference>
<evidence type="ECO:0000256" key="4">
    <source>
        <dbReference type="ARBA" id="ARBA00022679"/>
    </source>
</evidence>
<keyword evidence="12" id="KW-0963">Cytoplasm</keyword>
<protein>
    <recommendedName>
        <fullName evidence="3 12">Ribokinase</fullName>
        <shortName evidence="12">RK</shortName>
        <ecNumber evidence="2 12">2.7.1.15</ecNumber>
    </recommendedName>
</protein>
<dbReference type="InterPro" id="IPR002139">
    <property type="entry name" value="Ribo/fructo_kinase"/>
</dbReference>
<accession>A0A317KUL7</accession>
<dbReference type="GO" id="GO:0004747">
    <property type="term" value="F:ribokinase activity"/>
    <property type="evidence" value="ECO:0007669"/>
    <property type="project" value="UniProtKB-UniRule"/>
</dbReference>
<dbReference type="PANTHER" id="PTHR10584">
    <property type="entry name" value="SUGAR KINASE"/>
    <property type="match status" value="1"/>
</dbReference>
<evidence type="ECO:0000256" key="5">
    <source>
        <dbReference type="ARBA" id="ARBA00022723"/>
    </source>
</evidence>
<evidence type="ECO:0000256" key="1">
    <source>
        <dbReference type="ARBA" id="ARBA00005380"/>
    </source>
</evidence>
<evidence type="ECO:0000259" key="13">
    <source>
        <dbReference type="Pfam" id="PF00294"/>
    </source>
</evidence>
<keyword evidence="11 12" id="KW-0119">Carbohydrate metabolism</keyword>
<dbReference type="GO" id="GO:0046872">
    <property type="term" value="F:metal ion binding"/>
    <property type="evidence" value="ECO:0007669"/>
    <property type="project" value="UniProtKB-KW"/>
</dbReference>
<feature type="binding site" evidence="12">
    <location>
        <begin position="208"/>
        <end position="213"/>
    </location>
    <ligand>
        <name>ATP</name>
        <dbReference type="ChEBI" id="CHEBI:30616"/>
    </ligand>
</feature>
<evidence type="ECO:0000313" key="15">
    <source>
        <dbReference type="Proteomes" id="UP000245624"/>
    </source>
</evidence>